<dbReference type="SMART" id="SM00271">
    <property type="entry name" value="DnaJ"/>
    <property type="match status" value="1"/>
</dbReference>
<dbReference type="Proteomes" id="UP000267246">
    <property type="component" value="Unassembled WGS sequence"/>
</dbReference>
<feature type="binding site" evidence="11">
    <location>
        <position position="156"/>
    </location>
    <ligand>
        <name>Zn(2+)</name>
        <dbReference type="ChEBI" id="CHEBI:29105"/>
        <label>1</label>
    </ligand>
</feature>
<evidence type="ECO:0000256" key="6">
    <source>
        <dbReference type="ARBA" id="ARBA00022833"/>
    </source>
</evidence>
<dbReference type="CDD" id="cd06257">
    <property type="entry name" value="DnaJ"/>
    <property type="match status" value="1"/>
</dbReference>
<dbReference type="PANTHER" id="PTHR43096:SF48">
    <property type="entry name" value="CHAPERONE PROTEIN DNAJ"/>
    <property type="match status" value="1"/>
</dbReference>
<dbReference type="Pfam" id="PF01556">
    <property type="entry name" value="DnaJ_C"/>
    <property type="match status" value="1"/>
</dbReference>
<proteinExistence type="inferred from homology"/>
<feature type="binding site" evidence="11">
    <location>
        <position position="195"/>
    </location>
    <ligand>
        <name>Zn(2+)</name>
        <dbReference type="ChEBI" id="CHEBI:29105"/>
        <label>2</label>
    </ligand>
</feature>
<comment type="function">
    <text evidence="11">Participates actively in the response to hyperosmotic and heat shock by preventing the aggregation of stress-denatured proteins and by disaggregating proteins, also in an autonomous, DnaK-independent fashion. Unfolded proteins bind initially to DnaJ; upon interaction with the DnaJ-bound protein, DnaK hydrolyzes its bound ATP, resulting in the formation of a stable complex. GrpE releases ADP from DnaK; ATP binding to DnaK triggers the release of the substrate protein, thus completing the reaction cycle. Several rounds of ATP-dependent interactions between DnaJ, DnaK and GrpE are required for fully efficient folding. Also involved, together with DnaK and GrpE, in the DNA replication of plasmids through activation of initiation proteins.</text>
</comment>
<comment type="similarity">
    <text evidence="9 11">Belongs to the DnaJ family.</text>
</comment>
<dbReference type="GO" id="GO:0031072">
    <property type="term" value="F:heat shock protein binding"/>
    <property type="evidence" value="ECO:0007669"/>
    <property type="project" value="InterPro"/>
</dbReference>
<comment type="domain">
    <text evidence="11">The J domain is necessary and sufficient to stimulate DnaK ATPase activity. Zinc center 1 plays an important role in the autonomous, DnaK-independent chaperone activity of DnaJ. Zinc center 2 is essential for interaction with DnaK and for DnaJ activity.</text>
</comment>
<evidence type="ECO:0000256" key="12">
    <source>
        <dbReference type="PROSITE-ProRule" id="PRU00546"/>
    </source>
</evidence>
<keyword evidence="2 11" id="KW-0235">DNA replication</keyword>
<reference evidence="15 16" key="1">
    <citation type="submission" date="2018-10" db="EMBL/GenBank/DDBJ databases">
        <title>Genomic Encyclopedia of Archaeal and Bacterial Type Strains, Phase II (KMG-II): from individual species to whole genera.</title>
        <authorList>
            <person name="Goeker M."/>
        </authorList>
    </citation>
    <scope>NUCLEOTIDE SEQUENCE [LARGE SCALE GENOMIC DNA]</scope>
    <source>
        <strain evidence="15 16">ATCC 29870</strain>
    </source>
</reference>
<dbReference type="GO" id="GO:0005737">
    <property type="term" value="C:cytoplasm"/>
    <property type="evidence" value="ECO:0007669"/>
    <property type="project" value="UniProtKB-SubCell"/>
</dbReference>
<keyword evidence="3 11" id="KW-0479">Metal-binding</keyword>
<keyword evidence="5 11" id="KW-0863">Zinc-finger</keyword>
<dbReference type="InterPro" id="IPR012724">
    <property type="entry name" value="DnaJ"/>
</dbReference>
<feature type="domain" description="J" evidence="13">
    <location>
        <begin position="7"/>
        <end position="71"/>
    </location>
</feature>
<dbReference type="CDD" id="cd10719">
    <property type="entry name" value="DnaJ_zf"/>
    <property type="match status" value="1"/>
</dbReference>
<feature type="binding site" evidence="11">
    <location>
        <position position="173"/>
    </location>
    <ligand>
        <name>Zn(2+)</name>
        <dbReference type="ChEBI" id="CHEBI:29105"/>
        <label>2</label>
    </ligand>
</feature>
<dbReference type="HAMAP" id="MF_01152">
    <property type="entry name" value="DnaJ"/>
    <property type="match status" value="1"/>
</dbReference>
<evidence type="ECO:0000259" key="13">
    <source>
        <dbReference type="PROSITE" id="PS50076"/>
    </source>
</evidence>
<accession>A0A3M0A1Z7</accession>
<dbReference type="Gene3D" id="2.10.230.10">
    <property type="entry name" value="Heat shock protein DnaJ, cysteine-rich domain"/>
    <property type="match status" value="1"/>
</dbReference>
<evidence type="ECO:0000313" key="16">
    <source>
        <dbReference type="Proteomes" id="UP000267246"/>
    </source>
</evidence>
<evidence type="ECO:0000256" key="10">
    <source>
        <dbReference type="ARBA" id="ARBA00067609"/>
    </source>
</evidence>
<dbReference type="AlphaFoldDB" id="A0A3M0A1Z7"/>
<dbReference type="CDD" id="cd10747">
    <property type="entry name" value="DnaJ_C"/>
    <property type="match status" value="1"/>
</dbReference>
<organism evidence="15 16">
    <name type="scientific">Metamycoplasma subdolum</name>
    <dbReference type="NCBI Taxonomy" id="92407"/>
    <lineage>
        <taxon>Bacteria</taxon>
        <taxon>Bacillati</taxon>
        <taxon>Mycoplasmatota</taxon>
        <taxon>Mycoplasmoidales</taxon>
        <taxon>Metamycoplasmataceae</taxon>
        <taxon>Metamycoplasma</taxon>
    </lineage>
</organism>
<dbReference type="SUPFAM" id="SSF57938">
    <property type="entry name" value="DnaJ/Hsp40 cysteine-rich domain"/>
    <property type="match status" value="1"/>
</dbReference>
<feature type="binding site" evidence="11">
    <location>
        <position position="192"/>
    </location>
    <ligand>
        <name>Zn(2+)</name>
        <dbReference type="ChEBI" id="CHEBI:29105"/>
        <label>2</label>
    </ligand>
</feature>
<dbReference type="GO" id="GO:0051082">
    <property type="term" value="F:unfolded protein binding"/>
    <property type="evidence" value="ECO:0007669"/>
    <property type="project" value="UniProtKB-UniRule"/>
</dbReference>
<dbReference type="SUPFAM" id="SSF49493">
    <property type="entry name" value="HSP40/DnaJ peptide-binding domain"/>
    <property type="match status" value="2"/>
</dbReference>
<feature type="binding site" evidence="11">
    <location>
        <position position="206"/>
    </location>
    <ligand>
        <name>Zn(2+)</name>
        <dbReference type="ChEBI" id="CHEBI:29105"/>
        <label>1</label>
    </ligand>
</feature>
<evidence type="ECO:0000256" key="4">
    <source>
        <dbReference type="ARBA" id="ARBA00022737"/>
    </source>
</evidence>
<feature type="zinc finger region" description="CR-type" evidence="12">
    <location>
        <begin position="140"/>
        <end position="218"/>
    </location>
</feature>
<keyword evidence="1 11" id="KW-0963">Cytoplasm</keyword>
<feature type="binding site" evidence="11">
    <location>
        <position position="153"/>
    </location>
    <ligand>
        <name>Zn(2+)</name>
        <dbReference type="ChEBI" id="CHEBI:29105"/>
        <label>1</label>
    </ligand>
</feature>
<keyword evidence="6 11" id="KW-0862">Zinc</keyword>
<dbReference type="EMBL" id="REFI01000011">
    <property type="protein sequence ID" value="RMA77459.1"/>
    <property type="molecule type" value="Genomic_DNA"/>
</dbReference>
<dbReference type="InterPro" id="IPR036869">
    <property type="entry name" value="J_dom_sf"/>
</dbReference>
<feature type="binding site" evidence="11">
    <location>
        <position position="170"/>
    </location>
    <ligand>
        <name>Zn(2+)</name>
        <dbReference type="ChEBI" id="CHEBI:29105"/>
        <label>2</label>
    </ligand>
</feature>
<dbReference type="GO" id="GO:0008270">
    <property type="term" value="F:zinc ion binding"/>
    <property type="evidence" value="ECO:0007669"/>
    <property type="project" value="UniProtKB-UniRule"/>
</dbReference>
<dbReference type="PROSITE" id="PS00636">
    <property type="entry name" value="DNAJ_1"/>
    <property type="match status" value="1"/>
</dbReference>
<dbReference type="PROSITE" id="PS51188">
    <property type="entry name" value="ZF_CR"/>
    <property type="match status" value="1"/>
</dbReference>
<dbReference type="InterPro" id="IPR008971">
    <property type="entry name" value="HSP40/DnaJ_pept-bd"/>
</dbReference>
<dbReference type="InterPro" id="IPR001623">
    <property type="entry name" value="DnaJ_domain"/>
</dbReference>
<keyword evidence="16" id="KW-1185">Reference proteome</keyword>
<dbReference type="GO" id="GO:0005524">
    <property type="term" value="F:ATP binding"/>
    <property type="evidence" value="ECO:0007669"/>
    <property type="project" value="InterPro"/>
</dbReference>
<dbReference type="Gene3D" id="2.60.260.20">
    <property type="entry name" value="Urease metallochaperone UreE, N-terminal domain"/>
    <property type="match status" value="2"/>
</dbReference>
<dbReference type="InterPro" id="IPR036410">
    <property type="entry name" value="HSP_DnaJ_Cys-rich_dom_sf"/>
</dbReference>
<comment type="caution">
    <text evidence="11">Lacks conserved residue(s) required for the propagation of feature annotation.</text>
</comment>
<gene>
    <name evidence="11" type="primary">dnaJ</name>
    <name evidence="15" type="ORF">JN00_0569</name>
</gene>
<dbReference type="Pfam" id="PF00684">
    <property type="entry name" value="DnaJ_CXXCXGXG"/>
    <property type="match status" value="1"/>
</dbReference>
<evidence type="ECO:0000256" key="8">
    <source>
        <dbReference type="ARBA" id="ARBA00023186"/>
    </source>
</evidence>
<evidence type="ECO:0000256" key="3">
    <source>
        <dbReference type="ARBA" id="ARBA00022723"/>
    </source>
</evidence>
<dbReference type="PANTHER" id="PTHR43096">
    <property type="entry name" value="DNAJ HOMOLOG 1, MITOCHONDRIAL-RELATED"/>
    <property type="match status" value="1"/>
</dbReference>
<dbReference type="PROSITE" id="PS50076">
    <property type="entry name" value="DNAJ_2"/>
    <property type="match status" value="1"/>
</dbReference>
<dbReference type="InterPro" id="IPR002939">
    <property type="entry name" value="DnaJ_C"/>
</dbReference>
<dbReference type="GO" id="GO:0042026">
    <property type="term" value="P:protein refolding"/>
    <property type="evidence" value="ECO:0007669"/>
    <property type="project" value="TreeGrafter"/>
</dbReference>
<dbReference type="GO" id="GO:0009408">
    <property type="term" value="P:response to heat"/>
    <property type="evidence" value="ECO:0007669"/>
    <property type="project" value="InterPro"/>
</dbReference>
<evidence type="ECO:0000256" key="11">
    <source>
        <dbReference type="HAMAP-Rule" id="MF_01152"/>
    </source>
</evidence>
<keyword evidence="7 11" id="KW-0346">Stress response</keyword>
<dbReference type="GO" id="GO:0006260">
    <property type="term" value="P:DNA replication"/>
    <property type="evidence" value="ECO:0007669"/>
    <property type="project" value="UniProtKB-KW"/>
</dbReference>
<dbReference type="InterPro" id="IPR018253">
    <property type="entry name" value="DnaJ_domain_CS"/>
</dbReference>
<keyword evidence="8 11" id="KW-0143">Chaperone</keyword>
<evidence type="ECO:0000256" key="5">
    <source>
        <dbReference type="ARBA" id="ARBA00022771"/>
    </source>
</evidence>
<feature type="domain" description="CR-type" evidence="14">
    <location>
        <begin position="140"/>
        <end position="218"/>
    </location>
</feature>
<comment type="subcellular location">
    <subcellularLocation>
        <location evidence="11">Cytoplasm</location>
    </subcellularLocation>
</comment>
<dbReference type="Gene3D" id="1.10.287.110">
    <property type="entry name" value="DnaJ domain"/>
    <property type="match status" value="1"/>
</dbReference>
<dbReference type="InterPro" id="IPR001305">
    <property type="entry name" value="HSP_DnaJ_Cys-rich_dom"/>
</dbReference>
<sequence>MEKKKRDYYEVLGISKDATEKEIKSAYRKLAMQYHPDRNKEPDAEEKFKEVSEAYEVLSDASKREKYDKFGHQAFDPNSFHYSEDIFSDFFKQFQDAFDGGGFGGFGDFFGFNSSNSQYENSGKDLQMTLTIDFLEACKGASKTIKIKKYELCSHCKGTLADSPSDIKKCSTCRGSGKIQKSLGFFSTVMMCSTCNGTGKEILKTCHLCRGKGHLVEDVEKTIDIPAGIIEGQSLRLAGWGIPSKNSEGDLYILIQIKSHPFYQRLGNDIGLSVPISIVDILLEKEIEIPTPWGNKKVKLKKNMPLNGSIRLDNYGFSILHSSKKGALIVSFNPYMPKVDKETQEKLNNIFANIKDEEYLKWLKKFN</sequence>
<evidence type="ECO:0000256" key="9">
    <source>
        <dbReference type="ARBA" id="ARBA00061004"/>
    </source>
</evidence>
<comment type="subunit">
    <text evidence="11">Homodimer.</text>
</comment>
<protein>
    <recommendedName>
        <fullName evidence="10 11">Chaperone protein DnaJ</fullName>
    </recommendedName>
</protein>
<evidence type="ECO:0000259" key="14">
    <source>
        <dbReference type="PROSITE" id="PS51188"/>
    </source>
</evidence>
<name>A0A3M0A1Z7_9BACT</name>
<dbReference type="RefSeq" id="WP_121941005.1">
    <property type="nucleotide sequence ID" value="NZ_CP137846.1"/>
</dbReference>
<comment type="caution">
    <text evidence="15">The sequence shown here is derived from an EMBL/GenBank/DDBJ whole genome shotgun (WGS) entry which is preliminary data.</text>
</comment>
<dbReference type="OrthoDB" id="9779889at2"/>
<feature type="binding site" evidence="11">
    <location>
        <position position="209"/>
    </location>
    <ligand>
        <name>Zn(2+)</name>
        <dbReference type="ChEBI" id="CHEBI:29105"/>
        <label>1</label>
    </ligand>
</feature>
<evidence type="ECO:0000256" key="1">
    <source>
        <dbReference type="ARBA" id="ARBA00022490"/>
    </source>
</evidence>
<dbReference type="Pfam" id="PF00226">
    <property type="entry name" value="DnaJ"/>
    <property type="match status" value="1"/>
</dbReference>
<dbReference type="PRINTS" id="PR00625">
    <property type="entry name" value="JDOMAIN"/>
</dbReference>
<dbReference type="SUPFAM" id="SSF46565">
    <property type="entry name" value="Chaperone J-domain"/>
    <property type="match status" value="1"/>
</dbReference>
<evidence type="ECO:0000256" key="2">
    <source>
        <dbReference type="ARBA" id="ARBA00022705"/>
    </source>
</evidence>
<keyword evidence="4 11" id="KW-0677">Repeat</keyword>
<dbReference type="FunFam" id="2.10.230.10:FF:000002">
    <property type="entry name" value="Molecular chaperone DnaJ"/>
    <property type="match status" value="1"/>
</dbReference>
<evidence type="ECO:0000256" key="7">
    <source>
        <dbReference type="ARBA" id="ARBA00023016"/>
    </source>
</evidence>
<comment type="cofactor">
    <cofactor evidence="11">
        <name>Zn(2+)</name>
        <dbReference type="ChEBI" id="CHEBI:29105"/>
    </cofactor>
    <text evidence="11">Binds 2 Zn(2+) ions per monomer.</text>
</comment>
<evidence type="ECO:0000313" key="15">
    <source>
        <dbReference type="EMBL" id="RMA77459.1"/>
    </source>
</evidence>